<keyword evidence="3" id="KW-0444">Lipid biosynthesis</keyword>
<dbReference type="OrthoDB" id="9777147at2"/>
<dbReference type="RefSeq" id="WP_092621625.1">
    <property type="nucleotide sequence ID" value="NZ_FNCV01000014.1"/>
</dbReference>
<sequence>MFGPRFRQGGLKSLPVARMVPNMITLLALCAGMTSVRLALMEEWDRAVLAIVVAAVLDALDGRIARLLRGTTRFGAELDSLSDFVSFGCAPAVVLYLWSLHAAASVGWAVALLFSIAMALRLARFNTMLGDPDEPPAWAASFFVGIPAPAAAGLALWPMIAGFAVEPMAETLRHPIIVGPLMVAVAALMVSRVPTFSFKRFRVPGQLALPVMLGMAVVAAFAVTNPAATLAVLLLLYLATIPFSVRAFRKRQAAAEG</sequence>
<keyword evidence="10" id="KW-1208">Phospholipid metabolism</keyword>
<dbReference type="PANTHER" id="PTHR14269:SF61">
    <property type="entry name" value="CDP-DIACYLGLYCEROL--SERINE O-PHOSPHATIDYLTRANSFERASE"/>
    <property type="match status" value="1"/>
</dbReference>
<feature type="transmembrane region" description="Helical" evidence="12">
    <location>
        <begin position="228"/>
        <end position="248"/>
    </location>
</feature>
<feature type="transmembrane region" description="Helical" evidence="12">
    <location>
        <begin position="137"/>
        <end position="160"/>
    </location>
</feature>
<evidence type="ECO:0000256" key="5">
    <source>
        <dbReference type="ARBA" id="ARBA00022692"/>
    </source>
</evidence>
<evidence type="ECO:0000256" key="11">
    <source>
        <dbReference type="RuleBase" id="RU003750"/>
    </source>
</evidence>
<evidence type="ECO:0000256" key="6">
    <source>
        <dbReference type="ARBA" id="ARBA00022989"/>
    </source>
</evidence>
<dbReference type="PROSITE" id="PS00379">
    <property type="entry name" value="CDP_ALCOHOL_P_TRANSF"/>
    <property type="match status" value="1"/>
</dbReference>
<dbReference type="Pfam" id="PF08009">
    <property type="entry name" value="CDP-OH_P_tran_2"/>
    <property type="match status" value="1"/>
</dbReference>
<evidence type="ECO:0000256" key="7">
    <source>
        <dbReference type="ARBA" id="ARBA00023098"/>
    </source>
</evidence>
<feature type="domain" description="CDP-alcohol phosphatidyltransferase C-terminal" evidence="13">
    <location>
        <begin position="207"/>
        <end position="242"/>
    </location>
</feature>
<dbReference type="EMBL" id="FNCV01000014">
    <property type="protein sequence ID" value="SDH81713.1"/>
    <property type="molecule type" value="Genomic_DNA"/>
</dbReference>
<comment type="subcellular location">
    <subcellularLocation>
        <location evidence="1">Membrane</location>
        <topology evidence="1">Multi-pass membrane protein</topology>
    </subcellularLocation>
</comment>
<dbReference type="GO" id="GO:0008654">
    <property type="term" value="P:phospholipid biosynthetic process"/>
    <property type="evidence" value="ECO:0007669"/>
    <property type="project" value="UniProtKB-KW"/>
</dbReference>
<feature type="transmembrane region" description="Helical" evidence="12">
    <location>
        <begin position="105"/>
        <end position="125"/>
    </location>
</feature>
<keyword evidence="7" id="KW-0443">Lipid metabolism</keyword>
<dbReference type="InterPro" id="IPR012616">
    <property type="entry name" value="CDP-OH_P_trans_C"/>
</dbReference>
<dbReference type="STRING" id="83401.SAMN05421742_11424"/>
<dbReference type="InterPro" id="IPR048254">
    <property type="entry name" value="CDP_ALCOHOL_P_TRANSF_CS"/>
</dbReference>
<name>A0A1G8FHV4_9PROT</name>
<evidence type="ECO:0000313" key="14">
    <source>
        <dbReference type="EMBL" id="SDH81713.1"/>
    </source>
</evidence>
<keyword evidence="8 12" id="KW-0472">Membrane</keyword>
<evidence type="ECO:0000256" key="4">
    <source>
        <dbReference type="ARBA" id="ARBA00022679"/>
    </source>
</evidence>
<evidence type="ECO:0000259" key="13">
    <source>
        <dbReference type="Pfam" id="PF08009"/>
    </source>
</evidence>
<comment type="similarity">
    <text evidence="2 11">Belongs to the CDP-alcohol phosphatidyltransferase class-I family.</text>
</comment>
<dbReference type="AlphaFoldDB" id="A0A1G8FHV4"/>
<feature type="transmembrane region" description="Helical" evidence="12">
    <location>
        <begin position="20"/>
        <end position="41"/>
    </location>
</feature>
<evidence type="ECO:0000256" key="10">
    <source>
        <dbReference type="ARBA" id="ARBA00023264"/>
    </source>
</evidence>
<proteinExistence type="inferred from homology"/>
<feature type="transmembrane region" description="Helical" evidence="12">
    <location>
        <begin position="203"/>
        <end position="222"/>
    </location>
</feature>
<keyword evidence="5 12" id="KW-0812">Transmembrane</keyword>
<evidence type="ECO:0000256" key="1">
    <source>
        <dbReference type="ARBA" id="ARBA00004141"/>
    </source>
</evidence>
<dbReference type="InterPro" id="IPR050324">
    <property type="entry name" value="CDP-alcohol_PTase-I"/>
</dbReference>
<feature type="transmembrane region" description="Helical" evidence="12">
    <location>
        <begin position="172"/>
        <end position="191"/>
    </location>
</feature>
<gene>
    <name evidence="14" type="ORF">SAMN05421742_11424</name>
</gene>
<dbReference type="Gene3D" id="1.20.120.1760">
    <property type="match status" value="1"/>
</dbReference>
<dbReference type="GO" id="GO:0016780">
    <property type="term" value="F:phosphotransferase activity, for other substituted phosphate groups"/>
    <property type="evidence" value="ECO:0007669"/>
    <property type="project" value="InterPro"/>
</dbReference>
<keyword evidence="15" id="KW-1185">Reference proteome</keyword>
<dbReference type="InterPro" id="IPR000462">
    <property type="entry name" value="CDP-OH_P_trans"/>
</dbReference>
<dbReference type="GO" id="GO:0016020">
    <property type="term" value="C:membrane"/>
    <property type="evidence" value="ECO:0007669"/>
    <property type="project" value="UniProtKB-SubCell"/>
</dbReference>
<protein>
    <submittedName>
        <fullName evidence="14">CDP-diacylglycerol---serine O-phosphatidyltransferase</fullName>
    </submittedName>
</protein>
<dbReference type="InterPro" id="IPR043130">
    <property type="entry name" value="CDP-OH_PTrfase_TM_dom"/>
</dbReference>
<reference evidence="15" key="1">
    <citation type="submission" date="2016-10" db="EMBL/GenBank/DDBJ databases">
        <authorList>
            <person name="Varghese N."/>
            <person name="Submissions S."/>
        </authorList>
    </citation>
    <scope>NUCLEOTIDE SEQUENCE [LARGE SCALE GENOMIC DNA]</scope>
    <source>
        <strain evidence="15">930I</strain>
    </source>
</reference>
<dbReference type="Proteomes" id="UP000217076">
    <property type="component" value="Unassembled WGS sequence"/>
</dbReference>
<keyword evidence="4 11" id="KW-0808">Transferase</keyword>
<keyword evidence="9" id="KW-0594">Phospholipid biosynthesis</keyword>
<evidence type="ECO:0000256" key="12">
    <source>
        <dbReference type="SAM" id="Phobius"/>
    </source>
</evidence>
<dbReference type="PANTHER" id="PTHR14269">
    <property type="entry name" value="CDP-DIACYLGLYCEROL--GLYCEROL-3-PHOSPHATE 3-PHOSPHATIDYLTRANSFERASE-RELATED"/>
    <property type="match status" value="1"/>
</dbReference>
<dbReference type="Pfam" id="PF01066">
    <property type="entry name" value="CDP-OH_P_transf"/>
    <property type="match status" value="1"/>
</dbReference>
<evidence type="ECO:0000256" key="3">
    <source>
        <dbReference type="ARBA" id="ARBA00022516"/>
    </source>
</evidence>
<evidence type="ECO:0000256" key="2">
    <source>
        <dbReference type="ARBA" id="ARBA00010441"/>
    </source>
</evidence>
<accession>A0A1G8FHV4</accession>
<organism evidence="14 15">
    <name type="scientific">Roseospirillum parvum</name>
    <dbReference type="NCBI Taxonomy" id="83401"/>
    <lineage>
        <taxon>Bacteria</taxon>
        <taxon>Pseudomonadati</taxon>
        <taxon>Pseudomonadota</taxon>
        <taxon>Alphaproteobacteria</taxon>
        <taxon>Rhodospirillales</taxon>
        <taxon>Rhodospirillaceae</taxon>
        <taxon>Roseospirillum</taxon>
    </lineage>
</organism>
<evidence type="ECO:0000256" key="8">
    <source>
        <dbReference type="ARBA" id="ARBA00023136"/>
    </source>
</evidence>
<evidence type="ECO:0000313" key="15">
    <source>
        <dbReference type="Proteomes" id="UP000217076"/>
    </source>
</evidence>
<evidence type="ECO:0000256" key="9">
    <source>
        <dbReference type="ARBA" id="ARBA00023209"/>
    </source>
</evidence>
<keyword evidence="6 12" id="KW-1133">Transmembrane helix</keyword>